<organism evidence="4 5">
    <name type="scientific">Paraconexibacter antarcticus</name>
    <dbReference type="NCBI Taxonomy" id="2949664"/>
    <lineage>
        <taxon>Bacteria</taxon>
        <taxon>Bacillati</taxon>
        <taxon>Actinomycetota</taxon>
        <taxon>Thermoleophilia</taxon>
        <taxon>Solirubrobacterales</taxon>
        <taxon>Paraconexibacteraceae</taxon>
        <taxon>Paraconexibacter</taxon>
    </lineage>
</organism>
<dbReference type="InterPro" id="IPR042070">
    <property type="entry name" value="PucR_C-HTH_sf"/>
</dbReference>
<evidence type="ECO:0000313" key="4">
    <source>
        <dbReference type="EMBL" id="UTI62647.1"/>
    </source>
</evidence>
<keyword evidence="5" id="KW-1185">Reference proteome</keyword>
<dbReference type="InterPro" id="IPR025736">
    <property type="entry name" value="PucR_C-HTH_dom"/>
</dbReference>
<evidence type="ECO:0000259" key="2">
    <source>
        <dbReference type="Pfam" id="PF13556"/>
    </source>
</evidence>
<dbReference type="EMBL" id="CP098502">
    <property type="protein sequence ID" value="UTI62647.1"/>
    <property type="molecule type" value="Genomic_DNA"/>
</dbReference>
<dbReference type="PANTHER" id="PTHR33744">
    <property type="entry name" value="CARBOHYDRATE DIACID REGULATOR"/>
    <property type="match status" value="1"/>
</dbReference>
<dbReference type="Pfam" id="PF13556">
    <property type="entry name" value="HTH_30"/>
    <property type="match status" value="1"/>
</dbReference>
<reference evidence="4 5" key="1">
    <citation type="submission" date="2022-06" db="EMBL/GenBank/DDBJ databases">
        <title>Paraconexibacter antarcticus.</title>
        <authorList>
            <person name="Kim C.S."/>
        </authorList>
    </citation>
    <scope>NUCLEOTIDE SEQUENCE [LARGE SCALE GENOMIC DNA]</scope>
    <source>
        <strain evidence="4 5">02-257</strain>
    </source>
</reference>
<dbReference type="PANTHER" id="PTHR33744:SF1">
    <property type="entry name" value="DNA-BINDING TRANSCRIPTIONAL ACTIVATOR ADER"/>
    <property type="match status" value="1"/>
</dbReference>
<proteinExistence type="inferred from homology"/>
<dbReference type="InterPro" id="IPR041522">
    <property type="entry name" value="CdaR_GGDEF"/>
</dbReference>
<protein>
    <submittedName>
        <fullName evidence="4">Helix-turn-helix domain-containing protein</fullName>
    </submittedName>
</protein>
<gene>
    <name evidence="4" type="ORF">NBH00_14905</name>
</gene>
<dbReference type="Proteomes" id="UP001056035">
    <property type="component" value="Chromosome"/>
</dbReference>
<dbReference type="Gene3D" id="1.10.10.2840">
    <property type="entry name" value="PucR C-terminal helix-turn-helix domain"/>
    <property type="match status" value="1"/>
</dbReference>
<comment type="similarity">
    <text evidence="1">Belongs to the CdaR family.</text>
</comment>
<evidence type="ECO:0000256" key="1">
    <source>
        <dbReference type="ARBA" id="ARBA00006754"/>
    </source>
</evidence>
<dbReference type="RefSeq" id="WP_254569382.1">
    <property type="nucleotide sequence ID" value="NZ_CP098502.1"/>
</dbReference>
<dbReference type="Pfam" id="PF17853">
    <property type="entry name" value="GGDEF_2"/>
    <property type="match status" value="1"/>
</dbReference>
<dbReference type="InterPro" id="IPR051448">
    <property type="entry name" value="CdaR-like_regulators"/>
</dbReference>
<accession>A0ABY5DNM0</accession>
<sequence length="415" mass="43938">MTPNAPADPVRDGVRTVARAMLPELPAIGEALGDHVLAGEPRFGRDGAADLVRNSCNANSTALLDGLLRNLPAEALGPAEEVVRDTRSFIQRGVTAGTLERGYRLGIAYWCTRWAQAVDEHCPDRAVALAVSSAGTGYLLRWLDHVLERVGEEARDEAERLAGEIVFAQVEEVRRILDGADDVDLAAAGMHLGYSLAGRHLALVVRQAVPGEGPPPDAVAREIAAAVTAARPLVVRVDVATAWCWLAVPEGEDPGVPAPHGAVVGGHGRVAPGLSGFRRSHAEAQEALRVAVLARRPTSTMTAYDDVAVAALCSHDPGWVRDFVLAQLGPLADDGVEAQRFRATLSAFFASGSGYRPTAKALGLHHNTVRHRLARAERMLGRPLTRDRLALEVALHLAAQLGPEVLAGDCALGAT</sequence>
<evidence type="ECO:0000259" key="3">
    <source>
        <dbReference type="Pfam" id="PF17853"/>
    </source>
</evidence>
<feature type="domain" description="PucR C-terminal helix-turn-helix" evidence="2">
    <location>
        <begin position="342"/>
        <end position="396"/>
    </location>
</feature>
<name>A0ABY5DNM0_9ACTN</name>
<evidence type="ECO:0000313" key="5">
    <source>
        <dbReference type="Proteomes" id="UP001056035"/>
    </source>
</evidence>
<feature type="domain" description="CdaR GGDEF-like" evidence="3">
    <location>
        <begin position="180"/>
        <end position="290"/>
    </location>
</feature>